<organism evidence="1 2">
    <name type="scientific">Vaccinium darrowii</name>
    <dbReference type="NCBI Taxonomy" id="229202"/>
    <lineage>
        <taxon>Eukaryota</taxon>
        <taxon>Viridiplantae</taxon>
        <taxon>Streptophyta</taxon>
        <taxon>Embryophyta</taxon>
        <taxon>Tracheophyta</taxon>
        <taxon>Spermatophyta</taxon>
        <taxon>Magnoliopsida</taxon>
        <taxon>eudicotyledons</taxon>
        <taxon>Gunneridae</taxon>
        <taxon>Pentapetalae</taxon>
        <taxon>asterids</taxon>
        <taxon>Ericales</taxon>
        <taxon>Ericaceae</taxon>
        <taxon>Vaccinioideae</taxon>
        <taxon>Vaccinieae</taxon>
        <taxon>Vaccinium</taxon>
    </lineage>
</organism>
<name>A0ACB7YEL2_9ERIC</name>
<evidence type="ECO:0000313" key="1">
    <source>
        <dbReference type="EMBL" id="KAH7852041.1"/>
    </source>
</evidence>
<sequence>MRATKARKGLMGLALLAICCCFLVESVSGGEMGGVAVRSSSSSSSSSSRSRSRSSYHTEHHHYSSCCRQCSTILESSSCPDDDLYRHDRFHPGTVIVALLLFVFYLCWFLTLFFGEDSVLVLQVCFDGATEQVCRDLELISETRDSPSPDSRTPRGLLLLLSDTASYLYRRCRHSSFSADSNVKKKRQLTDWKKSFDLMYKEELKKLHAHVHANGCGEGLRGNRATCRNHRYVIVTILVAANGSYELPAINCYSDFERALHSLTSILDSRIRAVKVLWTSRDDMEDFDSLMPIQM</sequence>
<dbReference type="Proteomes" id="UP000828048">
    <property type="component" value="Chromosome 8"/>
</dbReference>
<protein>
    <submittedName>
        <fullName evidence="1">Uncharacterized protein</fullName>
    </submittedName>
</protein>
<gene>
    <name evidence="1" type="ORF">Vadar_019806</name>
</gene>
<accession>A0ACB7YEL2</accession>
<evidence type="ECO:0000313" key="2">
    <source>
        <dbReference type="Proteomes" id="UP000828048"/>
    </source>
</evidence>
<reference evidence="1 2" key="1">
    <citation type="journal article" date="2021" name="Hortic Res">
        <title>High-quality reference genome and annotation aids understanding of berry development for evergreen blueberry (Vaccinium darrowii).</title>
        <authorList>
            <person name="Yu J."/>
            <person name="Hulse-Kemp A.M."/>
            <person name="Babiker E."/>
            <person name="Staton M."/>
        </authorList>
    </citation>
    <scope>NUCLEOTIDE SEQUENCE [LARGE SCALE GENOMIC DNA]</scope>
    <source>
        <strain evidence="2">cv. NJ 8807/NJ 8810</strain>
        <tissue evidence="1">Young leaf</tissue>
    </source>
</reference>
<comment type="caution">
    <text evidence="1">The sequence shown here is derived from an EMBL/GenBank/DDBJ whole genome shotgun (WGS) entry which is preliminary data.</text>
</comment>
<proteinExistence type="predicted"/>
<keyword evidence="2" id="KW-1185">Reference proteome</keyword>
<dbReference type="EMBL" id="CM037158">
    <property type="protein sequence ID" value="KAH7852041.1"/>
    <property type="molecule type" value="Genomic_DNA"/>
</dbReference>